<dbReference type="Pfam" id="PF02627">
    <property type="entry name" value="CMD"/>
    <property type="match status" value="1"/>
</dbReference>
<evidence type="ECO:0000313" key="2">
    <source>
        <dbReference type="EMBL" id="MDY5154070.1"/>
    </source>
</evidence>
<evidence type="ECO:0000313" key="3">
    <source>
        <dbReference type="EMBL" id="SDE51075.1"/>
    </source>
</evidence>
<proteinExistence type="predicted"/>
<dbReference type="InterPro" id="IPR052512">
    <property type="entry name" value="4CMD/NDH-1_regulator"/>
</dbReference>
<dbReference type="GO" id="GO:0047575">
    <property type="term" value="F:4-carboxymuconolactone decarboxylase activity"/>
    <property type="evidence" value="ECO:0007669"/>
    <property type="project" value="UniProtKB-EC"/>
</dbReference>
<dbReference type="EMBL" id="FNAU01000011">
    <property type="protein sequence ID" value="SDE51075.1"/>
    <property type="molecule type" value="Genomic_DNA"/>
</dbReference>
<name>A0A1G7DJZ2_9ACTO</name>
<reference evidence="2" key="4">
    <citation type="submission" date="2023-10" db="EMBL/GenBank/DDBJ databases">
        <title>Whole Genome based description of the genera Actinobaculum and Actinotignum reveals a complex phylogenetic relationship within the species included in the genus Actinotignum.</title>
        <authorList>
            <person name="Jensen C.S."/>
            <person name="Dargis R."/>
            <person name="Kemp M."/>
            <person name="Christensen J.J."/>
        </authorList>
    </citation>
    <scope>NUCLEOTIDE SEQUENCE</scope>
    <source>
        <strain evidence="2">Actinobaculum_suis_CCUG19206T</strain>
    </source>
</reference>
<dbReference type="EC" id="4.1.1.44" evidence="4"/>
<evidence type="ECO:0000313" key="6">
    <source>
        <dbReference type="Proteomes" id="UP000269974"/>
    </source>
</evidence>
<dbReference type="EMBL" id="UYIO01000001">
    <property type="protein sequence ID" value="VDG76998.1"/>
    <property type="molecule type" value="Genomic_DNA"/>
</dbReference>
<gene>
    <name evidence="4" type="ORF">NCTC10327_01624</name>
    <name evidence="2" type="ORF">R6G71_08475</name>
    <name evidence="3" type="ORF">SAMN05421878_11143</name>
</gene>
<accession>A0A1G7DJZ2</accession>
<dbReference type="Proteomes" id="UP000269974">
    <property type="component" value="Unassembled WGS sequence"/>
</dbReference>
<evidence type="ECO:0000313" key="4">
    <source>
        <dbReference type="EMBL" id="VDG76998.1"/>
    </source>
</evidence>
<keyword evidence="5" id="KW-1185">Reference proteome</keyword>
<protein>
    <submittedName>
        <fullName evidence="3">4-carboxymuconolactone decarboxylase</fullName>
        <ecNumber evidence="4">4.1.1.44</ecNumber>
    </submittedName>
    <submittedName>
        <fullName evidence="2">Carboxymuconolactone decarboxylase family protein</fullName>
    </submittedName>
</protein>
<dbReference type="Proteomes" id="UP001273799">
    <property type="component" value="Unassembled WGS sequence"/>
</dbReference>
<dbReference type="PANTHER" id="PTHR33570">
    <property type="entry name" value="4-CARBOXYMUCONOLACTONE DECARBOXYLASE FAMILY PROTEIN"/>
    <property type="match status" value="1"/>
</dbReference>
<reference evidence="5" key="2">
    <citation type="submission" date="2016-10" db="EMBL/GenBank/DDBJ databases">
        <authorList>
            <person name="Varghese N."/>
        </authorList>
    </citation>
    <scope>NUCLEOTIDE SEQUENCE [LARGE SCALE GENOMIC DNA]</scope>
    <source>
        <strain evidence="5">DSM 20639</strain>
    </source>
</reference>
<dbReference type="RefSeq" id="WP_074663079.1">
    <property type="nucleotide sequence ID" value="NZ_FNAU01000011.1"/>
</dbReference>
<dbReference type="Gene3D" id="1.20.1290.10">
    <property type="entry name" value="AhpD-like"/>
    <property type="match status" value="1"/>
</dbReference>
<feature type="domain" description="Carboxymuconolactone decarboxylase-like" evidence="1">
    <location>
        <begin position="43"/>
        <end position="118"/>
    </location>
</feature>
<reference evidence="3" key="1">
    <citation type="submission" date="2016-10" db="EMBL/GenBank/DDBJ databases">
        <authorList>
            <person name="de Groot N.N."/>
        </authorList>
    </citation>
    <scope>NUCLEOTIDE SEQUENCE [LARGE SCALE GENOMIC DNA]</scope>
    <source>
        <strain evidence="3">DSM 20639</strain>
    </source>
</reference>
<sequence>MYDVAKGRQFEEETATPEGTATWKGQLDKYAAGNPSEWVTGAVFGGTYERPGLELRDRQMLTMAALAAMGGVEPQLTGHIATAYKHAGMSKEEIAECFVHLMPYIGVPKTLAAMRCMDAALKDIDE</sequence>
<dbReference type="EMBL" id="JAWNFU010000006">
    <property type="protein sequence ID" value="MDY5154070.1"/>
    <property type="molecule type" value="Genomic_DNA"/>
</dbReference>
<dbReference type="InterPro" id="IPR029032">
    <property type="entry name" value="AhpD-like"/>
</dbReference>
<dbReference type="SUPFAM" id="SSF69118">
    <property type="entry name" value="AhpD-like"/>
    <property type="match status" value="1"/>
</dbReference>
<dbReference type="Proteomes" id="UP000182744">
    <property type="component" value="Unassembled WGS sequence"/>
</dbReference>
<evidence type="ECO:0000259" key="1">
    <source>
        <dbReference type="Pfam" id="PF02627"/>
    </source>
</evidence>
<dbReference type="PANTHER" id="PTHR33570:SF2">
    <property type="entry name" value="CARBOXYMUCONOLACTONE DECARBOXYLASE-LIKE DOMAIN-CONTAINING PROTEIN"/>
    <property type="match status" value="1"/>
</dbReference>
<dbReference type="InterPro" id="IPR003779">
    <property type="entry name" value="CMD-like"/>
</dbReference>
<organism evidence="3 5">
    <name type="scientific">Actinobaculum suis</name>
    <dbReference type="NCBI Taxonomy" id="1657"/>
    <lineage>
        <taxon>Bacteria</taxon>
        <taxon>Bacillati</taxon>
        <taxon>Actinomycetota</taxon>
        <taxon>Actinomycetes</taxon>
        <taxon>Actinomycetales</taxon>
        <taxon>Actinomycetaceae</taxon>
        <taxon>Actinobaculum</taxon>
    </lineage>
</organism>
<dbReference type="GO" id="GO:0051920">
    <property type="term" value="F:peroxiredoxin activity"/>
    <property type="evidence" value="ECO:0007669"/>
    <property type="project" value="InterPro"/>
</dbReference>
<reference evidence="4 6" key="3">
    <citation type="submission" date="2018-11" db="EMBL/GenBank/DDBJ databases">
        <authorList>
            <consortium name="Pathogen Informatics"/>
        </authorList>
    </citation>
    <scope>NUCLEOTIDE SEQUENCE [LARGE SCALE GENOMIC DNA]</scope>
    <source>
        <strain evidence="4 6">NCTC10327</strain>
    </source>
</reference>
<keyword evidence="4" id="KW-0456">Lyase</keyword>
<dbReference type="AlphaFoldDB" id="A0A1G7DJZ2"/>
<evidence type="ECO:0000313" key="5">
    <source>
        <dbReference type="Proteomes" id="UP000182744"/>
    </source>
</evidence>